<dbReference type="Gene3D" id="2.60.120.200">
    <property type="match status" value="1"/>
</dbReference>
<dbReference type="Pfam" id="PF18483">
    <property type="entry name" value="Lectin_L-type_dom"/>
    <property type="match status" value="1"/>
</dbReference>
<proteinExistence type="predicted"/>
<dbReference type="AlphaFoldDB" id="A0A7G9T5A9"/>
<feature type="domain" description="MucBP" evidence="2">
    <location>
        <begin position="248"/>
        <end position="308"/>
    </location>
</feature>
<dbReference type="EMBL" id="CP060724">
    <property type="protein sequence ID" value="QNN75284.1"/>
    <property type="molecule type" value="Genomic_DNA"/>
</dbReference>
<gene>
    <name evidence="3" type="ORF">H9L19_07960</name>
</gene>
<dbReference type="Proteomes" id="UP000515800">
    <property type="component" value="Chromosome"/>
</dbReference>
<dbReference type="KEGG" id="wdi:H9L19_07960"/>
<organism evidence="3 4">
    <name type="scientific">Weissella diestrammenae</name>
    <dbReference type="NCBI Taxonomy" id="1162633"/>
    <lineage>
        <taxon>Bacteria</taxon>
        <taxon>Bacillati</taxon>
        <taxon>Bacillota</taxon>
        <taxon>Bacilli</taxon>
        <taxon>Lactobacillales</taxon>
        <taxon>Lactobacillaceae</taxon>
        <taxon>Weissella</taxon>
    </lineage>
</organism>
<keyword evidence="1" id="KW-0677">Repeat</keyword>
<evidence type="ECO:0000256" key="1">
    <source>
        <dbReference type="ARBA" id="ARBA00022737"/>
    </source>
</evidence>
<reference evidence="3 4" key="1">
    <citation type="submission" date="2020-08" db="EMBL/GenBank/DDBJ databases">
        <title>Genome sequence of Weissella diestrammenae KACC 16890T.</title>
        <authorList>
            <person name="Hyun D.-W."/>
            <person name="Bae J.-W."/>
        </authorList>
    </citation>
    <scope>NUCLEOTIDE SEQUENCE [LARGE SCALE GENOMIC DNA]</scope>
    <source>
        <strain evidence="3 4">KACC 16890</strain>
    </source>
</reference>
<protein>
    <submittedName>
        <fullName evidence="3">MucBP domain-containing protein</fullName>
    </submittedName>
</protein>
<sequence length="421" mass="47375">MKYKPLTSMLAGGILMATVSNESISAEINNQALRTTDQYGIANQVSENDYLLTPGQPYQHGLISFKYPFDPQSDFHFKGRISIDDLNHRWIGDGISFFFSGEHPSDYYTQSRGEGGRLGIPKQSGVGFKLDTFYNWVDGDSYEKDPDIFQHSSFGGFYQVDSTGYITNVHSTDQAFTWPHEDEQTVEINYQAEQKRFIIHVGQASWSLDVPNFPENRAYFSITGGTGVKYSTQRVSVDELDYQTISSQVTVHFVDDAGLKIKSDETYRGYPGDEFSMPTRQVDGYDEMSGQPSGLQFTDSDQELTLHYSKQVSEVVQKPRTPIVLAPKQDEQPKKVEQAPEKIDTPEQKQQIVLWQPYRTSSLQAVTDNTANHQLMVQDKGSDVTNNQSPISAVYPPNISANNGEFARTLYLLASNILIAR</sequence>
<dbReference type="RefSeq" id="WP_187529118.1">
    <property type="nucleotide sequence ID" value="NZ_CP060724.1"/>
</dbReference>
<keyword evidence="4" id="KW-1185">Reference proteome</keyword>
<evidence type="ECO:0000259" key="2">
    <source>
        <dbReference type="Pfam" id="PF06458"/>
    </source>
</evidence>
<dbReference type="InterPro" id="IPR009459">
    <property type="entry name" value="MucBP_dom"/>
</dbReference>
<dbReference type="Pfam" id="PF06458">
    <property type="entry name" value="MucBP"/>
    <property type="match status" value="1"/>
</dbReference>
<evidence type="ECO:0000313" key="4">
    <source>
        <dbReference type="Proteomes" id="UP000515800"/>
    </source>
</evidence>
<dbReference type="InterPro" id="IPR013320">
    <property type="entry name" value="ConA-like_dom_sf"/>
</dbReference>
<evidence type="ECO:0000313" key="3">
    <source>
        <dbReference type="EMBL" id="QNN75284.1"/>
    </source>
</evidence>
<accession>A0A7G9T5A9</accession>
<name>A0A7G9T5A9_9LACO</name>
<dbReference type="Gene3D" id="3.10.20.320">
    <property type="entry name" value="Putative peptidoglycan bound protein (lpxtg motif)"/>
    <property type="match status" value="1"/>
</dbReference>
<dbReference type="SUPFAM" id="SSF49899">
    <property type="entry name" value="Concanavalin A-like lectins/glucanases"/>
    <property type="match status" value="1"/>
</dbReference>